<dbReference type="InterPro" id="IPR033412">
    <property type="entry name" value="PFOR_II"/>
</dbReference>
<reference evidence="4" key="1">
    <citation type="journal article" date="2014" name="Front. Microbiol.">
        <title>High frequency of phylogenetically diverse reductive dehalogenase-homologous genes in deep subseafloor sedimentary metagenomes.</title>
        <authorList>
            <person name="Kawai M."/>
            <person name="Futagami T."/>
            <person name="Toyoda A."/>
            <person name="Takaki Y."/>
            <person name="Nishi S."/>
            <person name="Hori S."/>
            <person name="Arai W."/>
            <person name="Tsubouchi T."/>
            <person name="Morono Y."/>
            <person name="Uchiyama I."/>
            <person name="Ito T."/>
            <person name="Fujiyama A."/>
            <person name="Inagaki F."/>
            <person name="Takami H."/>
        </authorList>
    </citation>
    <scope>NUCLEOTIDE SEQUENCE</scope>
    <source>
        <strain evidence="4">Expedition CK06-06</strain>
    </source>
</reference>
<evidence type="ECO:0000313" key="4">
    <source>
        <dbReference type="EMBL" id="GAH68577.1"/>
    </source>
</evidence>
<evidence type="ECO:0008006" key="5">
    <source>
        <dbReference type="Google" id="ProtNLM"/>
    </source>
</evidence>
<feature type="domain" description="Pyruvate:ferredoxin oxidoreductase core" evidence="3">
    <location>
        <begin position="191"/>
        <end position="262"/>
    </location>
</feature>
<proteinExistence type="predicted"/>
<sequence length="262" mass="29270">MLKQENLGFATINEIPCVVVNAQRRGPSTGSPTKPSQGDIMQARWGTHGDHLIIALAPSTVSEILTLTIKAFNFSEKYRTPVILLLDEVIAHMREKVEIPAPEDVEVVNRKKPTVPPEEYLPFKPDEDGVPPMANFGEGYPYHITGLVHSEKGLPISDSQQIDHFIRRIHDKIQKNFKDLLIYEEYLLEDADAALIACGSVARAAERTVKLAREKGLKVGLLKLITVWPFPDEIINKLAQKISLIIVPEMNLGQIVLEVERA</sequence>
<dbReference type="InterPro" id="IPR009014">
    <property type="entry name" value="Transketo_C/PFOR_II"/>
</dbReference>
<gene>
    <name evidence="4" type="ORF">S03H2_50843</name>
</gene>
<dbReference type="EMBL" id="BARU01032220">
    <property type="protein sequence ID" value="GAH68577.1"/>
    <property type="molecule type" value="Genomic_DNA"/>
</dbReference>
<feature type="domain" description="Pyruvate flavodoxin/ferredoxin oxidoreductase pyrimidine binding" evidence="2">
    <location>
        <begin position="1"/>
        <end position="159"/>
    </location>
</feature>
<dbReference type="Gene3D" id="3.40.50.920">
    <property type="match status" value="1"/>
</dbReference>
<protein>
    <recommendedName>
        <fullName evidence="5">Pyruvate flavodoxin/ferredoxin oxidoreductase pyrimidine binding domain-containing protein</fullName>
    </recommendedName>
</protein>
<name>X1HGL5_9ZZZZ</name>
<dbReference type="GO" id="GO:0016491">
    <property type="term" value="F:oxidoreductase activity"/>
    <property type="evidence" value="ECO:0007669"/>
    <property type="project" value="UniProtKB-KW"/>
</dbReference>
<dbReference type="CDD" id="cd07034">
    <property type="entry name" value="TPP_PYR_PFOR_IOR-alpha_like"/>
    <property type="match status" value="1"/>
</dbReference>
<dbReference type="Gene3D" id="3.40.50.970">
    <property type="match status" value="1"/>
</dbReference>
<evidence type="ECO:0000256" key="1">
    <source>
        <dbReference type="ARBA" id="ARBA00023002"/>
    </source>
</evidence>
<dbReference type="PANTHER" id="PTHR43088:SF1">
    <property type="entry name" value="SUBUNIT OF PYRUVATE:FLAVODOXIN OXIDOREDUCTASE"/>
    <property type="match status" value="1"/>
</dbReference>
<evidence type="ECO:0000259" key="3">
    <source>
        <dbReference type="Pfam" id="PF17147"/>
    </source>
</evidence>
<keyword evidence="1" id="KW-0560">Oxidoreductase</keyword>
<evidence type="ECO:0000259" key="2">
    <source>
        <dbReference type="Pfam" id="PF01855"/>
    </source>
</evidence>
<dbReference type="SUPFAM" id="SSF52922">
    <property type="entry name" value="TK C-terminal domain-like"/>
    <property type="match status" value="1"/>
</dbReference>
<dbReference type="Pfam" id="PF17147">
    <property type="entry name" value="PFOR_II"/>
    <property type="match status" value="1"/>
</dbReference>
<comment type="caution">
    <text evidence="4">The sequence shown here is derived from an EMBL/GenBank/DDBJ whole genome shotgun (WGS) entry which is preliminary data.</text>
</comment>
<dbReference type="InterPro" id="IPR029061">
    <property type="entry name" value="THDP-binding"/>
</dbReference>
<accession>X1HGL5</accession>
<dbReference type="InterPro" id="IPR002880">
    <property type="entry name" value="Pyrv_Fd/Flavodoxin_OxRdtase_N"/>
</dbReference>
<dbReference type="AlphaFoldDB" id="X1HGL5"/>
<organism evidence="4">
    <name type="scientific">marine sediment metagenome</name>
    <dbReference type="NCBI Taxonomy" id="412755"/>
    <lineage>
        <taxon>unclassified sequences</taxon>
        <taxon>metagenomes</taxon>
        <taxon>ecological metagenomes</taxon>
    </lineage>
</organism>
<dbReference type="Pfam" id="PF01855">
    <property type="entry name" value="POR_N"/>
    <property type="match status" value="1"/>
</dbReference>
<dbReference type="InterPro" id="IPR052368">
    <property type="entry name" value="2-oxoacid_oxidoreductase"/>
</dbReference>
<dbReference type="PANTHER" id="PTHR43088">
    <property type="entry name" value="SUBUNIT OF PYRUVATE:FLAVODOXIN OXIDOREDUCTASE-RELATED"/>
    <property type="match status" value="1"/>
</dbReference>
<dbReference type="SUPFAM" id="SSF52518">
    <property type="entry name" value="Thiamin diphosphate-binding fold (THDP-binding)"/>
    <property type="match status" value="1"/>
</dbReference>
<feature type="non-terminal residue" evidence="4">
    <location>
        <position position="262"/>
    </location>
</feature>